<evidence type="ECO:0000313" key="3">
    <source>
        <dbReference type="Proteomes" id="UP000002866"/>
    </source>
</evidence>
<gene>
    <name evidence="2" type="primary">TBLA0G02010</name>
    <name evidence="2" type="ORF">TBLA_0G02010</name>
</gene>
<keyword evidence="1" id="KW-0812">Transmembrane</keyword>
<dbReference type="Proteomes" id="UP000002866">
    <property type="component" value="Chromosome 7"/>
</dbReference>
<dbReference type="OMA" id="CEVIVWF"/>
<dbReference type="FunCoup" id="I2H6Z1">
    <property type="interactions" value="25"/>
</dbReference>
<dbReference type="GO" id="GO:0070917">
    <property type="term" value="F:inositol phosphoceramide synthase regulator activity"/>
    <property type="evidence" value="ECO:0007669"/>
    <property type="project" value="InterPro"/>
</dbReference>
<dbReference type="PANTHER" id="PTHR28077:SF1">
    <property type="entry name" value="INOSITOL PHOSPHORYLCERAMIDE SYNTHASE REGULATORY SUBUNIT KEI1"/>
    <property type="match status" value="1"/>
</dbReference>
<keyword evidence="1" id="KW-1133">Transmembrane helix</keyword>
<dbReference type="AlphaFoldDB" id="I2H6Z1"/>
<name>I2H6Z1_HENB6</name>
<keyword evidence="1" id="KW-0472">Membrane</keyword>
<dbReference type="GO" id="GO:0070916">
    <property type="term" value="C:inositol phosphoceramide synthase complex"/>
    <property type="evidence" value="ECO:0007669"/>
    <property type="project" value="TreeGrafter"/>
</dbReference>
<keyword evidence="3" id="KW-1185">Reference proteome</keyword>
<accession>I2H6Z1</accession>
<evidence type="ECO:0008006" key="4">
    <source>
        <dbReference type="Google" id="ProtNLM"/>
    </source>
</evidence>
<proteinExistence type="predicted"/>
<feature type="transmembrane region" description="Helical" evidence="1">
    <location>
        <begin position="42"/>
        <end position="72"/>
    </location>
</feature>
<feature type="transmembrane region" description="Helical" evidence="1">
    <location>
        <begin position="84"/>
        <end position="110"/>
    </location>
</feature>
<feature type="transmembrane region" description="Helical" evidence="1">
    <location>
        <begin position="147"/>
        <end position="172"/>
    </location>
</feature>
<dbReference type="GO" id="GO:0006673">
    <property type="term" value="P:inositol phosphoceramide metabolic process"/>
    <property type="evidence" value="ECO:0007669"/>
    <property type="project" value="InterPro"/>
</dbReference>
<sequence>MYKRITSSYSKVLPNSFFILFPLYLGVELILGICILNKCSGFYGILALFTGHPLSIVQWLTYIWSIFTLLIYTQGMFHIKKPNVYLFSQIFTIFSLDTIFTLFLTLYFALDWFSSDHSNKQSENSLQRTEKDIELSQKQGASSTYELFLIVIVTLFTLISRCYYNLVLASFLHKLFINPKFIIDQDDVETDLKNKSFFKKFGGISKKLFSHFF</sequence>
<dbReference type="EMBL" id="HE806322">
    <property type="protein sequence ID" value="CCH62143.1"/>
    <property type="molecule type" value="Genomic_DNA"/>
</dbReference>
<dbReference type="InterPro" id="IPR013862">
    <property type="entry name" value="Kei1"/>
</dbReference>
<dbReference type="KEGG" id="tbl:TBLA_0G02010"/>
<dbReference type="Pfam" id="PF08552">
    <property type="entry name" value="Kei1"/>
    <property type="match status" value="1"/>
</dbReference>
<dbReference type="GeneID" id="14497275"/>
<dbReference type="RefSeq" id="XP_004181662.1">
    <property type="nucleotide sequence ID" value="XM_004181614.1"/>
</dbReference>
<dbReference type="InParanoid" id="I2H6Z1"/>
<organism evidence="2 3">
    <name type="scientific">Henningerozyma blattae (strain ATCC 34711 / CBS 6284 / DSM 70876 / NBRC 10599 / NRRL Y-10934 / UCD 77-7)</name>
    <name type="common">Yeast</name>
    <name type="synonym">Tetrapisispora blattae</name>
    <dbReference type="NCBI Taxonomy" id="1071380"/>
    <lineage>
        <taxon>Eukaryota</taxon>
        <taxon>Fungi</taxon>
        <taxon>Dikarya</taxon>
        <taxon>Ascomycota</taxon>
        <taxon>Saccharomycotina</taxon>
        <taxon>Saccharomycetes</taxon>
        <taxon>Saccharomycetales</taxon>
        <taxon>Saccharomycetaceae</taxon>
        <taxon>Henningerozyma</taxon>
    </lineage>
</organism>
<evidence type="ECO:0000256" key="1">
    <source>
        <dbReference type="SAM" id="Phobius"/>
    </source>
</evidence>
<evidence type="ECO:0000313" key="2">
    <source>
        <dbReference type="EMBL" id="CCH62143.1"/>
    </source>
</evidence>
<reference evidence="2 3" key="1">
    <citation type="journal article" date="2011" name="Proc. Natl. Acad. Sci. U.S.A.">
        <title>Evolutionary erosion of yeast sex chromosomes by mating-type switching accidents.</title>
        <authorList>
            <person name="Gordon J.L."/>
            <person name="Armisen D."/>
            <person name="Proux-Wera E."/>
            <person name="Oheigeartaigh S.S."/>
            <person name="Byrne K.P."/>
            <person name="Wolfe K.H."/>
        </authorList>
    </citation>
    <scope>NUCLEOTIDE SEQUENCE [LARGE SCALE GENOMIC DNA]</scope>
    <source>
        <strain evidence="3">ATCC 34711 / CBS 6284 / DSM 70876 / NBRC 10599 / NRRL Y-10934 / UCD 77-7</strain>
    </source>
</reference>
<dbReference type="GO" id="GO:0000139">
    <property type="term" value="C:Golgi membrane"/>
    <property type="evidence" value="ECO:0007669"/>
    <property type="project" value="TreeGrafter"/>
</dbReference>
<protein>
    <recommendedName>
        <fullName evidence="4">Inositol phosphorylceramide synthase regulatory subunit KEI1</fullName>
    </recommendedName>
</protein>
<dbReference type="PANTHER" id="PTHR28077">
    <property type="entry name" value="INOSITOL PHOSPHORYLCERAMIDE SYNTHASE REGULATORY SUBUNIT KEI1"/>
    <property type="match status" value="1"/>
</dbReference>
<feature type="transmembrane region" description="Helical" evidence="1">
    <location>
        <begin position="12"/>
        <end position="36"/>
    </location>
</feature>
<dbReference type="eggNOG" id="ENOG502QT2Z">
    <property type="taxonomic scope" value="Eukaryota"/>
</dbReference>
<dbReference type="HOGENOM" id="CLU_103819_1_0_1"/>
<dbReference type="OrthoDB" id="3338076at2759"/>